<dbReference type="InterPro" id="IPR011701">
    <property type="entry name" value="MFS"/>
</dbReference>
<gene>
    <name evidence="8" type="ORF">DV20_08155</name>
</gene>
<dbReference type="AlphaFoldDB" id="A0A066UES6"/>
<dbReference type="RefSeq" id="WP_043777895.1">
    <property type="nucleotide sequence ID" value="NZ_JMQI01000015.1"/>
</dbReference>
<dbReference type="InterPro" id="IPR020846">
    <property type="entry name" value="MFS_dom"/>
</dbReference>
<dbReference type="InterPro" id="IPR036259">
    <property type="entry name" value="MFS_trans_sf"/>
</dbReference>
<keyword evidence="2" id="KW-0813">Transport</keyword>
<evidence type="ECO:0000256" key="5">
    <source>
        <dbReference type="ARBA" id="ARBA00023136"/>
    </source>
</evidence>
<feature type="transmembrane region" description="Helical" evidence="6">
    <location>
        <begin position="405"/>
        <end position="431"/>
    </location>
</feature>
<keyword evidence="3 6" id="KW-0812">Transmembrane</keyword>
<dbReference type="PANTHER" id="PTHR42718:SF9">
    <property type="entry name" value="MAJOR FACILITATOR SUPERFAMILY MULTIDRUG TRANSPORTER MFSC"/>
    <property type="match status" value="1"/>
</dbReference>
<organism evidence="8 9">
    <name type="scientific">Amycolatopsis rifamycinica</name>
    <dbReference type="NCBI Taxonomy" id="287986"/>
    <lineage>
        <taxon>Bacteria</taxon>
        <taxon>Bacillati</taxon>
        <taxon>Actinomycetota</taxon>
        <taxon>Actinomycetes</taxon>
        <taxon>Pseudonocardiales</taxon>
        <taxon>Pseudonocardiaceae</taxon>
        <taxon>Amycolatopsis</taxon>
    </lineage>
</organism>
<dbReference type="Gene3D" id="1.20.1250.20">
    <property type="entry name" value="MFS general substrate transporter like domains"/>
    <property type="match status" value="2"/>
</dbReference>
<feature type="transmembrane region" description="Helical" evidence="6">
    <location>
        <begin position="314"/>
        <end position="336"/>
    </location>
</feature>
<dbReference type="STRING" id="287986.DV20_08155"/>
<dbReference type="Pfam" id="PF07690">
    <property type="entry name" value="MFS_1"/>
    <property type="match status" value="2"/>
</dbReference>
<evidence type="ECO:0000256" key="4">
    <source>
        <dbReference type="ARBA" id="ARBA00022989"/>
    </source>
</evidence>
<accession>A0A066UES6</accession>
<feature type="transmembrane region" description="Helical" evidence="6">
    <location>
        <begin position="55"/>
        <end position="73"/>
    </location>
</feature>
<sequence length="484" mass="48640">MRRSSTGAGPHTSWNARLVGLIVVLALVNFVVDSAITAPLLVLPEMLDHFDTDQPAWLNATAMLAGVMWAPLLGKAADIHGTRKVLVLTLLLGGAGSLICAVAPHIALFVAGRMLQGASLAAVFLAVAIVRDACAPRIAMIAVGIVTSSSAVLNIASRFLIERLATAFGFHVLFFVSAFVAAAMAITVRTTIAESRTRTPGKLDLGGAVLLGGGLAGVLGYISLGSSLGWLAAPPLALLAVGVVALVWWFVGASRKPEPLIDVRNIGGPLKLTLLVIFLGAGAYQSMLQLIPLVGAVPAERGLGYGLAGQGSVALLLAVPAIGLVVGGPVAGWLAARIGPAATLAGGVVLGFVVSLGMLLGVAQLPVALCSAFLLGVTAGAIATSGFNTAAALAPTERQGVVSSLVVVGVSIGSVALDFVGSAVLSSTVVVVDGETMNSATGVFSYIAIASAAFAIAAVVAGGLVRRTRANRTPSAPGLERNPA</sequence>
<evidence type="ECO:0000256" key="3">
    <source>
        <dbReference type="ARBA" id="ARBA00022692"/>
    </source>
</evidence>
<feature type="transmembrane region" description="Helical" evidence="6">
    <location>
        <begin position="138"/>
        <end position="161"/>
    </location>
</feature>
<keyword evidence="5 6" id="KW-0472">Membrane</keyword>
<comment type="subcellular location">
    <subcellularLocation>
        <location evidence="1">Cell membrane</location>
        <topology evidence="1">Multi-pass membrane protein</topology>
    </subcellularLocation>
</comment>
<evidence type="ECO:0000256" key="2">
    <source>
        <dbReference type="ARBA" id="ARBA00022448"/>
    </source>
</evidence>
<feature type="transmembrane region" description="Helical" evidence="6">
    <location>
        <begin position="203"/>
        <end position="224"/>
    </location>
</feature>
<evidence type="ECO:0000256" key="6">
    <source>
        <dbReference type="SAM" id="Phobius"/>
    </source>
</evidence>
<feature type="transmembrane region" description="Helical" evidence="6">
    <location>
        <begin position="371"/>
        <end position="393"/>
    </location>
</feature>
<dbReference type="Proteomes" id="UP000027345">
    <property type="component" value="Unassembled WGS sequence"/>
</dbReference>
<name>A0A066UES6_9PSEU</name>
<feature type="transmembrane region" description="Helical" evidence="6">
    <location>
        <begin position="443"/>
        <end position="465"/>
    </location>
</feature>
<feature type="transmembrane region" description="Helical" evidence="6">
    <location>
        <begin position="167"/>
        <end position="191"/>
    </location>
</feature>
<dbReference type="GO" id="GO:0005886">
    <property type="term" value="C:plasma membrane"/>
    <property type="evidence" value="ECO:0007669"/>
    <property type="project" value="UniProtKB-SubCell"/>
</dbReference>
<feature type="transmembrane region" description="Helical" evidence="6">
    <location>
        <begin position="343"/>
        <end position="365"/>
    </location>
</feature>
<feature type="transmembrane region" description="Helical" evidence="6">
    <location>
        <begin position="272"/>
        <end position="294"/>
    </location>
</feature>
<evidence type="ECO:0000256" key="1">
    <source>
        <dbReference type="ARBA" id="ARBA00004651"/>
    </source>
</evidence>
<evidence type="ECO:0000259" key="7">
    <source>
        <dbReference type="PROSITE" id="PS50850"/>
    </source>
</evidence>
<comment type="caution">
    <text evidence="8">The sequence shown here is derived from an EMBL/GenBank/DDBJ whole genome shotgun (WGS) entry which is preliminary data.</text>
</comment>
<protein>
    <submittedName>
        <fullName evidence="8">Major facilitator transporter</fullName>
    </submittedName>
</protein>
<keyword evidence="9" id="KW-1185">Reference proteome</keyword>
<dbReference type="GO" id="GO:0022857">
    <property type="term" value="F:transmembrane transporter activity"/>
    <property type="evidence" value="ECO:0007669"/>
    <property type="project" value="InterPro"/>
</dbReference>
<keyword evidence="4 6" id="KW-1133">Transmembrane helix</keyword>
<dbReference type="SUPFAM" id="SSF103473">
    <property type="entry name" value="MFS general substrate transporter"/>
    <property type="match status" value="2"/>
</dbReference>
<reference evidence="8 9" key="1">
    <citation type="submission" date="2014-05" db="EMBL/GenBank/DDBJ databases">
        <title>Draft genome sequence of Amycolatopsis rifamycinica DSM 46095.</title>
        <authorList>
            <person name="Lal R."/>
            <person name="Saxena A."/>
            <person name="Kumari R."/>
            <person name="Mukherjee U."/>
            <person name="Singh P."/>
            <person name="Sangwan N."/>
            <person name="Mahato N.K."/>
        </authorList>
    </citation>
    <scope>NUCLEOTIDE SEQUENCE [LARGE SCALE GENOMIC DNA]</scope>
    <source>
        <strain evidence="8 9">DSM 46095</strain>
    </source>
</reference>
<evidence type="ECO:0000313" key="9">
    <source>
        <dbReference type="Proteomes" id="UP000027345"/>
    </source>
</evidence>
<evidence type="ECO:0000313" key="8">
    <source>
        <dbReference type="EMBL" id="KDN22678.1"/>
    </source>
</evidence>
<feature type="transmembrane region" description="Helical" evidence="6">
    <location>
        <begin position="85"/>
        <end position="108"/>
    </location>
</feature>
<dbReference type="EMBL" id="JMQI01000015">
    <property type="protein sequence ID" value="KDN22678.1"/>
    <property type="molecule type" value="Genomic_DNA"/>
</dbReference>
<feature type="transmembrane region" description="Helical" evidence="6">
    <location>
        <begin position="230"/>
        <end position="251"/>
    </location>
</feature>
<dbReference type="PANTHER" id="PTHR42718">
    <property type="entry name" value="MAJOR FACILITATOR SUPERFAMILY MULTIDRUG TRANSPORTER MFSC"/>
    <property type="match status" value="1"/>
</dbReference>
<dbReference type="PROSITE" id="PS50850">
    <property type="entry name" value="MFS"/>
    <property type="match status" value="1"/>
</dbReference>
<dbReference type="OrthoDB" id="3390851at2"/>
<dbReference type="eggNOG" id="COG2814">
    <property type="taxonomic scope" value="Bacteria"/>
</dbReference>
<feature type="domain" description="Major facilitator superfamily (MFS) profile" evidence="7">
    <location>
        <begin position="19"/>
        <end position="469"/>
    </location>
</feature>
<feature type="transmembrane region" description="Helical" evidence="6">
    <location>
        <begin position="114"/>
        <end position="131"/>
    </location>
</feature>
<proteinExistence type="predicted"/>
<feature type="transmembrane region" description="Helical" evidence="6">
    <location>
        <begin position="21"/>
        <end position="43"/>
    </location>
</feature>